<evidence type="ECO:0000313" key="3">
    <source>
        <dbReference type="Proteomes" id="UP001224516"/>
    </source>
</evidence>
<gene>
    <name evidence="2" type="ORF">QCL97_017260</name>
</gene>
<protein>
    <submittedName>
        <fullName evidence="2">Uncharacterized protein</fullName>
    </submittedName>
</protein>
<reference evidence="2 3" key="1">
    <citation type="submission" date="2023-12" db="EMBL/GenBank/DDBJ databases">
        <title>Evaluation and characterization of a potential secondary metabolite violacein from indigenous Chromobacterium amazonense SAM215.</title>
        <authorList>
            <person name="Tarafdar M.R."/>
            <person name="Abedin S.M."/>
            <person name="Atiqua A."/>
            <person name="Saha A."/>
            <person name="Khan S.N."/>
        </authorList>
    </citation>
    <scope>NUCLEOTIDE SEQUENCE [LARGE SCALE GENOMIC DNA]</scope>
    <source>
        <strain evidence="2 3">SAM215</strain>
    </source>
</reference>
<sequence>RLVSFAASAEEANYTPAPGPRQHLLREKLKEISSGIPKEGQVTENSIDMKKGYLASLQTNRNLTFPGRADGYAPVADSATLACVWHAMCLPWTLYICSNSMF</sequence>
<dbReference type="RefSeq" id="WP_340225054.1">
    <property type="nucleotide sequence ID" value="NZ_JAVFJF020000048.1"/>
</dbReference>
<feature type="non-terminal residue" evidence="2">
    <location>
        <position position="1"/>
    </location>
</feature>
<dbReference type="Proteomes" id="UP001224516">
    <property type="component" value="Unassembled WGS sequence"/>
</dbReference>
<keyword evidence="3" id="KW-1185">Reference proteome</keyword>
<proteinExistence type="predicted"/>
<comment type="caution">
    <text evidence="2">The sequence shown here is derived from an EMBL/GenBank/DDBJ whole genome shotgun (WGS) entry which is preliminary data.</text>
</comment>
<accession>A0ABU8V5N6</accession>
<name>A0ABU8V5N6_9NEIS</name>
<dbReference type="EMBL" id="JAVFJF020000048">
    <property type="protein sequence ID" value="MEJ8676482.1"/>
    <property type="molecule type" value="Genomic_DNA"/>
</dbReference>
<organism evidence="2 3">
    <name type="scientific">Chromobacterium amazonense</name>
    <dbReference type="NCBI Taxonomy" id="1382803"/>
    <lineage>
        <taxon>Bacteria</taxon>
        <taxon>Pseudomonadati</taxon>
        <taxon>Pseudomonadota</taxon>
        <taxon>Betaproteobacteria</taxon>
        <taxon>Neisseriales</taxon>
        <taxon>Chromobacteriaceae</taxon>
        <taxon>Chromobacterium</taxon>
    </lineage>
</organism>
<evidence type="ECO:0000313" key="2">
    <source>
        <dbReference type="EMBL" id="MEJ8676482.1"/>
    </source>
</evidence>
<feature type="region of interest" description="Disordered" evidence="1">
    <location>
        <begin position="1"/>
        <end position="20"/>
    </location>
</feature>
<evidence type="ECO:0000256" key="1">
    <source>
        <dbReference type="SAM" id="MobiDB-lite"/>
    </source>
</evidence>